<proteinExistence type="predicted"/>
<gene>
    <name evidence="4" type="ORF">SAMN02194393_02886</name>
</gene>
<dbReference type="Proteomes" id="UP000190285">
    <property type="component" value="Unassembled WGS sequence"/>
</dbReference>
<dbReference type="EMBL" id="FUZT01000007">
    <property type="protein sequence ID" value="SKC75621.1"/>
    <property type="molecule type" value="Genomic_DNA"/>
</dbReference>
<evidence type="ECO:0000259" key="1">
    <source>
        <dbReference type="Pfam" id="PF01890"/>
    </source>
</evidence>
<name>A0A1T5LI12_9FIRM</name>
<feature type="domain" description="CobE/GbiG C-terminal" evidence="1">
    <location>
        <begin position="223"/>
        <end position="341"/>
    </location>
</feature>
<dbReference type="InterPro" id="IPR021744">
    <property type="entry name" value="CbiG_N"/>
</dbReference>
<dbReference type="RefSeq" id="WP_170917423.1">
    <property type="nucleotide sequence ID" value="NZ_FUZT01000007.1"/>
</dbReference>
<organism evidence="4 5">
    <name type="scientific">Maledivibacter halophilus</name>
    <dbReference type="NCBI Taxonomy" id="36842"/>
    <lineage>
        <taxon>Bacteria</taxon>
        <taxon>Bacillati</taxon>
        <taxon>Bacillota</taxon>
        <taxon>Clostridia</taxon>
        <taxon>Peptostreptococcales</taxon>
        <taxon>Caminicellaceae</taxon>
        <taxon>Maledivibacter</taxon>
    </lineage>
</organism>
<dbReference type="AlphaFoldDB" id="A0A1T5LI12"/>
<dbReference type="STRING" id="36842.SAMN02194393_02886"/>
<dbReference type="InterPro" id="IPR002750">
    <property type="entry name" value="CobE/GbiG_C"/>
</dbReference>
<protein>
    <submittedName>
        <fullName evidence="4">Cobalt-precorrin 5A acetaldehyde-lyase</fullName>
    </submittedName>
</protein>
<dbReference type="NCBIfam" id="NF004466">
    <property type="entry name" value="PRK05788.1-4"/>
    <property type="match status" value="1"/>
</dbReference>
<dbReference type="InterPro" id="IPR021745">
    <property type="entry name" value="CbiG_mid"/>
</dbReference>
<evidence type="ECO:0000259" key="3">
    <source>
        <dbReference type="Pfam" id="PF11761"/>
    </source>
</evidence>
<dbReference type="InterPro" id="IPR052553">
    <property type="entry name" value="CbiG_hydrolase"/>
</dbReference>
<keyword evidence="5" id="KW-1185">Reference proteome</keyword>
<dbReference type="GO" id="GO:0016829">
    <property type="term" value="F:lyase activity"/>
    <property type="evidence" value="ECO:0007669"/>
    <property type="project" value="UniProtKB-KW"/>
</dbReference>
<dbReference type="Gene3D" id="3.30.420.180">
    <property type="entry name" value="CobE/GbiG C-terminal domain"/>
    <property type="match status" value="1"/>
</dbReference>
<dbReference type="InterPro" id="IPR036518">
    <property type="entry name" value="CobE/GbiG_C_sf"/>
</dbReference>
<feature type="domain" description="Cobalamin biosynthesis central region" evidence="3">
    <location>
        <begin position="137"/>
        <end position="220"/>
    </location>
</feature>
<dbReference type="Pfam" id="PF11761">
    <property type="entry name" value="CbiG_mid"/>
    <property type="match status" value="1"/>
</dbReference>
<dbReference type="Pfam" id="PF11760">
    <property type="entry name" value="CbiG_N"/>
    <property type="match status" value="1"/>
</dbReference>
<sequence>MNKAIITLTKGGIKLGLKLLDQYEDSVLYVNRKFDINHERVKKIEEGINKLTGAIFQQYECLIFIMATGIVVRAIASYLKNKALDPAVVVMDEKGKNIISLLSGHLGGANEITLDIAKKLNGNPVITTASDINNTLAVDTLAMKTGCAIENLKDATKVTAHIVNKEIVGIVSKIHLNINLPDNMILLDNNKTTDGFKGIIIITNKKIITRSLIDTVVLRPKNIIIGVGCKKGKTREEIVEAISVSLDKIERSHLSIKHIATIDVKRNEKGIVDAANYYNVPLVIIEREKVLKIEKKFEASDFVKRTIGVGAVAEPVSVLSSNEGRLIMKKTKYNGITIAIAEEGGA</sequence>
<evidence type="ECO:0000313" key="4">
    <source>
        <dbReference type="EMBL" id="SKC75621.1"/>
    </source>
</evidence>
<accession>A0A1T5LI12</accession>
<reference evidence="4 5" key="1">
    <citation type="submission" date="2017-02" db="EMBL/GenBank/DDBJ databases">
        <authorList>
            <person name="Peterson S.W."/>
        </authorList>
    </citation>
    <scope>NUCLEOTIDE SEQUENCE [LARGE SCALE GENOMIC DNA]</scope>
    <source>
        <strain evidence="4 5">M1</strain>
    </source>
</reference>
<dbReference type="PANTHER" id="PTHR37477">
    <property type="entry name" value="COBALT-PRECORRIN-5A HYDROLASE"/>
    <property type="match status" value="1"/>
</dbReference>
<evidence type="ECO:0000313" key="5">
    <source>
        <dbReference type="Proteomes" id="UP000190285"/>
    </source>
</evidence>
<dbReference type="SUPFAM" id="SSF159672">
    <property type="entry name" value="CbiG N-terminal domain-like"/>
    <property type="match status" value="1"/>
</dbReference>
<dbReference type="Pfam" id="PF01890">
    <property type="entry name" value="CbiG_C"/>
    <property type="match status" value="1"/>
</dbReference>
<dbReference type="InterPro" id="IPR038029">
    <property type="entry name" value="GbiG_N_sf"/>
</dbReference>
<dbReference type="Gene3D" id="3.40.50.11220">
    <property type="match status" value="1"/>
</dbReference>
<evidence type="ECO:0000259" key="2">
    <source>
        <dbReference type="Pfam" id="PF11760"/>
    </source>
</evidence>
<dbReference type="GO" id="GO:0009236">
    <property type="term" value="P:cobalamin biosynthetic process"/>
    <property type="evidence" value="ECO:0007669"/>
    <property type="project" value="InterPro"/>
</dbReference>
<feature type="domain" description="Cobalamin synthesis G N-terminal" evidence="2">
    <location>
        <begin position="52"/>
        <end position="131"/>
    </location>
</feature>
<dbReference type="SUPFAM" id="SSF159664">
    <property type="entry name" value="CobE/GbiG C-terminal domain-like"/>
    <property type="match status" value="1"/>
</dbReference>
<keyword evidence="4" id="KW-0456">Lyase</keyword>
<dbReference type="PANTHER" id="PTHR37477:SF1">
    <property type="entry name" value="COBALT-PRECORRIN-5A HYDROLASE"/>
    <property type="match status" value="1"/>
</dbReference>